<sequence length="82" mass="8497">MGAGDVSVAGCGRVRVRGHAGAARRFFHIDAQSVVVAVLTELAREGHVDRSVLKQAIDRYQLLDVAAADPGVAGATRDAALS</sequence>
<proteinExistence type="predicted"/>
<reference evidence="1" key="2">
    <citation type="submission" date="2024-07" db="EMBL/GenBank/DDBJ databases">
        <title>Streptomyces haneummycinica sp. nov., a new antibiotic-producing actinobacterium isolated from marine sediment.</title>
        <authorList>
            <person name="Uemura M."/>
            <person name="Hamada M."/>
            <person name="Hirano S."/>
            <person name="Kobayashi K."/>
            <person name="Ohshiro T."/>
            <person name="Kobayashi T."/>
            <person name="Terahara T."/>
        </authorList>
    </citation>
    <scope>NUCLEOTIDE SEQUENCE</scope>
    <source>
        <strain evidence="1">KM77-8</strain>
    </source>
</reference>
<reference evidence="1" key="1">
    <citation type="submission" date="2024-06" db="EMBL/GenBank/DDBJ databases">
        <authorList>
            <consortium name="consrtm"/>
            <person name="Uemura M."/>
            <person name="Terahara T."/>
        </authorList>
    </citation>
    <scope>NUCLEOTIDE SEQUENCE</scope>
    <source>
        <strain evidence="1">KM77-8</strain>
    </source>
</reference>
<dbReference type="InterPro" id="IPR009014">
    <property type="entry name" value="Transketo_C/PFOR_II"/>
</dbReference>
<dbReference type="SUPFAM" id="SSF52922">
    <property type="entry name" value="TK C-terminal domain-like"/>
    <property type="match status" value="1"/>
</dbReference>
<dbReference type="AlphaFoldDB" id="A0AAT9HUC9"/>
<gene>
    <name evidence="1" type="ORF">SHKM778_75140</name>
</gene>
<dbReference type="Gene3D" id="3.40.50.920">
    <property type="match status" value="1"/>
</dbReference>
<evidence type="ECO:0000313" key="1">
    <source>
        <dbReference type="EMBL" id="BFO21126.1"/>
    </source>
</evidence>
<name>A0AAT9HUC9_9ACTN</name>
<accession>A0AAT9HUC9</accession>
<dbReference type="EMBL" id="AP035768">
    <property type="protein sequence ID" value="BFO21126.1"/>
    <property type="molecule type" value="Genomic_DNA"/>
</dbReference>
<protein>
    <submittedName>
        <fullName evidence="1">Uncharacterized protein</fullName>
    </submittedName>
</protein>
<organism evidence="1">
    <name type="scientific">Streptomyces haneummycinicus</name>
    <dbReference type="NCBI Taxonomy" id="3074435"/>
    <lineage>
        <taxon>Bacteria</taxon>
        <taxon>Bacillati</taxon>
        <taxon>Actinomycetota</taxon>
        <taxon>Actinomycetes</taxon>
        <taxon>Kitasatosporales</taxon>
        <taxon>Streptomycetaceae</taxon>
        <taxon>Streptomyces</taxon>
    </lineage>
</organism>